<dbReference type="Gene3D" id="3.40.630.30">
    <property type="match status" value="1"/>
</dbReference>
<dbReference type="InterPro" id="IPR016181">
    <property type="entry name" value="Acyl_CoA_acyltransferase"/>
</dbReference>
<reference evidence="4" key="1">
    <citation type="submission" date="2022-07" db="EMBL/GenBank/DDBJ databases">
        <title>Complete Genome Sequence of the Radioresistant Bacterium Deinococcus aetherius ST0316, Isolated from the Air Dust collected in Lower Stratosphere above Japan.</title>
        <authorList>
            <person name="Satoh K."/>
            <person name="Hagiwara K."/>
            <person name="Katsumata K."/>
            <person name="Kubo A."/>
            <person name="Yokobori S."/>
            <person name="Yamagishi A."/>
            <person name="Oono Y."/>
            <person name="Narumi I."/>
        </authorList>
    </citation>
    <scope>NUCLEOTIDE SEQUENCE</scope>
    <source>
        <strain evidence="4">ST0316</strain>
    </source>
</reference>
<evidence type="ECO:0000313" key="4">
    <source>
        <dbReference type="EMBL" id="BDP42419.1"/>
    </source>
</evidence>
<evidence type="ECO:0000259" key="3">
    <source>
        <dbReference type="Pfam" id="PF13508"/>
    </source>
</evidence>
<proteinExistence type="predicted"/>
<organism evidence="4 5">
    <name type="scientific">Deinococcus aetherius</name>
    <dbReference type="NCBI Taxonomy" id="200252"/>
    <lineage>
        <taxon>Bacteria</taxon>
        <taxon>Thermotogati</taxon>
        <taxon>Deinococcota</taxon>
        <taxon>Deinococci</taxon>
        <taxon>Deinococcales</taxon>
        <taxon>Deinococcaceae</taxon>
        <taxon>Deinococcus</taxon>
    </lineage>
</organism>
<keyword evidence="5" id="KW-1185">Reference proteome</keyword>
<name>A0ABM8AF53_9DEIO</name>
<dbReference type="PANTHER" id="PTHR43626:SF4">
    <property type="entry name" value="GCN5-RELATED N-ACETYLTRANSFERASE 2, CHLOROPLASTIC"/>
    <property type="match status" value="1"/>
</dbReference>
<sequence length="142" mass="15449">MTTPLHLVLNDPQVSAVALTALCTAVGWNVDGRRSPEQTARMLSRTLAFVCAYQEGRLVGFGRASGDVYGAQLLDLITRPDWQRQGVGTAVMGALLTHLRGEALGLSLIDGTGRPGFYERFGFRAANPETNRLMYLQSGHEK</sequence>
<dbReference type="InterPro" id="IPR045039">
    <property type="entry name" value="NSI-like"/>
</dbReference>
<keyword evidence="2" id="KW-0012">Acyltransferase</keyword>
<dbReference type="Pfam" id="PF13508">
    <property type="entry name" value="Acetyltransf_7"/>
    <property type="match status" value="1"/>
</dbReference>
<accession>A0ABM8AF53</accession>
<dbReference type="EMBL" id="AP026560">
    <property type="protein sequence ID" value="BDP42419.1"/>
    <property type="molecule type" value="Genomic_DNA"/>
</dbReference>
<evidence type="ECO:0000256" key="1">
    <source>
        <dbReference type="ARBA" id="ARBA00022679"/>
    </source>
</evidence>
<dbReference type="Proteomes" id="UP001064971">
    <property type="component" value="Chromosome"/>
</dbReference>
<dbReference type="RefSeq" id="WP_264775116.1">
    <property type="nucleotide sequence ID" value="NZ_AP026560.1"/>
</dbReference>
<dbReference type="CDD" id="cd04301">
    <property type="entry name" value="NAT_SF"/>
    <property type="match status" value="1"/>
</dbReference>
<protein>
    <submittedName>
        <fullName evidence="4">N-acetyltransferase</fullName>
    </submittedName>
</protein>
<dbReference type="InterPro" id="IPR000182">
    <property type="entry name" value="GNAT_dom"/>
</dbReference>
<keyword evidence="1" id="KW-0808">Transferase</keyword>
<gene>
    <name evidence="4" type="ORF">DAETH_23880</name>
</gene>
<dbReference type="SUPFAM" id="SSF55729">
    <property type="entry name" value="Acyl-CoA N-acyltransferases (Nat)"/>
    <property type="match status" value="1"/>
</dbReference>
<evidence type="ECO:0000256" key="2">
    <source>
        <dbReference type="ARBA" id="ARBA00023315"/>
    </source>
</evidence>
<evidence type="ECO:0000313" key="5">
    <source>
        <dbReference type="Proteomes" id="UP001064971"/>
    </source>
</evidence>
<feature type="domain" description="N-acetyltransferase" evidence="3">
    <location>
        <begin position="49"/>
        <end position="124"/>
    </location>
</feature>
<dbReference type="PANTHER" id="PTHR43626">
    <property type="entry name" value="ACYL-COA N-ACYLTRANSFERASE"/>
    <property type="match status" value="1"/>
</dbReference>